<dbReference type="InterPro" id="IPR019619">
    <property type="entry name" value="DUF2490"/>
</dbReference>
<sequence length="249" mass="29717">MKKLENQVRPSTFLFLLLFMVFGYPESKAQTLGTSVVTSDLEGWFFAGIRLKIHKKWTIELKEEFRFKKNISELDQYFTNLDVKYAPIKFLQLGAGFRFTQMEEGEGTYSPHYRLHFDVAYRHKISRLSFKYRLRYQFRDEIGKTTTEGDYLKHRFRLRAGVGYNIKKIPLEPQLSVELFNQLEKYQLPVFDKLRFTASLAYDFKKFGKVKLFYRVEQELFVNYPKTTGVLGLGYIYTIKIKKKDKYEK</sequence>
<dbReference type="KEGG" id="aup:AsAng_0035520"/>
<evidence type="ECO:0000313" key="3">
    <source>
        <dbReference type="Proteomes" id="UP001060919"/>
    </source>
</evidence>
<dbReference type="Gene3D" id="2.40.160.40">
    <property type="entry name" value="monomeric porin ompg"/>
    <property type="match status" value="1"/>
</dbReference>
<gene>
    <name evidence="2" type="ORF">AsAng_0035520</name>
</gene>
<keyword evidence="1" id="KW-0732">Signal</keyword>
<dbReference type="AlphaFoldDB" id="A0A915YGP4"/>
<organism evidence="2 3">
    <name type="scientific">Aureispira anguillae</name>
    <dbReference type="NCBI Taxonomy" id="2864201"/>
    <lineage>
        <taxon>Bacteria</taxon>
        <taxon>Pseudomonadati</taxon>
        <taxon>Bacteroidota</taxon>
        <taxon>Saprospiria</taxon>
        <taxon>Saprospirales</taxon>
        <taxon>Saprospiraceae</taxon>
        <taxon>Aureispira</taxon>
    </lineage>
</organism>
<name>A0A915YGP4_9BACT</name>
<dbReference type="RefSeq" id="WP_264788176.1">
    <property type="nucleotide sequence ID" value="NZ_AP026867.1"/>
</dbReference>
<accession>A0A915YGP4</accession>
<keyword evidence="3" id="KW-1185">Reference proteome</keyword>
<proteinExistence type="predicted"/>
<dbReference type="InterPro" id="IPR053713">
    <property type="entry name" value="Bact_OM_Channel_sf"/>
</dbReference>
<evidence type="ECO:0000313" key="2">
    <source>
        <dbReference type="EMBL" id="BDS12827.1"/>
    </source>
</evidence>
<evidence type="ECO:0000256" key="1">
    <source>
        <dbReference type="ARBA" id="ARBA00022729"/>
    </source>
</evidence>
<dbReference type="Proteomes" id="UP001060919">
    <property type="component" value="Chromosome"/>
</dbReference>
<dbReference type="Pfam" id="PF10677">
    <property type="entry name" value="DUF2490"/>
    <property type="match status" value="1"/>
</dbReference>
<reference evidence="2" key="1">
    <citation type="submission" date="2022-09" db="EMBL/GenBank/DDBJ databases">
        <title>Aureispira anguillicida sp. nov., isolated from Leptocephalus of Japanese eel Anguilla japonica.</title>
        <authorList>
            <person name="Yuasa K."/>
            <person name="Mekata T."/>
            <person name="Ikunari K."/>
        </authorList>
    </citation>
    <scope>NUCLEOTIDE SEQUENCE</scope>
    <source>
        <strain evidence="2">EL160426</strain>
    </source>
</reference>
<protein>
    <submittedName>
        <fullName evidence="2">DUF2490 domain-containing protein</fullName>
    </submittedName>
</protein>
<dbReference type="EMBL" id="AP026867">
    <property type="protein sequence ID" value="BDS12827.1"/>
    <property type="molecule type" value="Genomic_DNA"/>
</dbReference>